<keyword evidence="5" id="KW-0411">Iron-sulfur</keyword>
<dbReference type="Proteomes" id="UP001319827">
    <property type="component" value="Chromosome"/>
</dbReference>
<evidence type="ECO:0000256" key="3">
    <source>
        <dbReference type="ARBA" id="ARBA00022723"/>
    </source>
</evidence>
<keyword evidence="2" id="KW-0949">S-adenosyl-L-methionine</keyword>
<evidence type="ECO:0000313" key="6">
    <source>
        <dbReference type="EMBL" id="BCR06447.1"/>
    </source>
</evidence>
<evidence type="ECO:0000313" key="7">
    <source>
        <dbReference type="Proteomes" id="UP001319827"/>
    </source>
</evidence>
<reference evidence="6 7" key="2">
    <citation type="journal article" date="2021" name="Int. J. Syst. Evol. Microbiol.">
        <title>Isolation and Polyphasic Characterization of Desulfuromonas versatilis sp. Nov., an Electrogenic Bacteria Capable of Versatile Metabolism Isolated from a Graphene Oxide-Reducing Enrichment Culture.</title>
        <authorList>
            <person name="Xie L."/>
            <person name="Yoshida N."/>
            <person name="Ishii S."/>
            <person name="Meng L."/>
        </authorList>
    </citation>
    <scope>NUCLEOTIDE SEQUENCE [LARGE SCALE GENOMIC DNA]</scope>
    <source>
        <strain evidence="6 7">NIT-T3</strain>
    </source>
</reference>
<dbReference type="InterPro" id="IPR058240">
    <property type="entry name" value="rSAM_sf"/>
</dbReference>
<sequence length="306" mass="34062">MAETFAPAYLQLFESGELEARAKRALAHMQRCQLCANGCHVNRLLATQGARCRTGERAVVCSSGPHFGEERPLVGRRGSGTIFFSWCSLSCIFCQNYDLSQQGEGREFSNAQLAELMLGLQQMGCHNINLVTPSHVVAQILGALAIAAGRGLRLPLVYNSGGYDSPEALSLLDGVVDIYMPDMKFADSQVARRYLKVSDYAEVNRAAVKEMHRQVGDLVLDETGLARRGLLVRHLVLPENQAGSDQILEFLALEISPRTYLNLMDQYRPCYRADEYPPLDRRPTRAEFRATVARARELGLQRLDRA</sequence>
<dbReference type="PIRSF" id="PIRSF004869">
    <property type="entry name" value="PflX_prd"/>
    <property type="match status" value="1"/>
</dbReference>
<dbReference type="RefSeq" id="WP_221249824.1">
    <property type="nucleotide sequence ID" value="NZ_AP024355.1"/>
</dbReference>
<evidence type="ECO:0000256" key="2">
    <source>
        <dbReference type="ARBA" id="ARBA00022691"/>
    </source>
</evidence>
<dbReference type="SUPFAM" id="SSF102114">
    <property type="entry name" value="Radical SAM enzymes"/>
    <property type="match status" value="1"/>
</dbReference>
<dbReference type="Gene3D" id="3.20.20.70">
    <property type="entry name" value="Aldolase class I"/>
    <property type="match status" value="1"/>
</dbReference>
<keyword evidence="4" id="KW-0408">Iron</keyword>
<keyword evidence="3" id="KW-0479">Metal-binding</keyword>
<comment type="cofactor">
    <cofactor evidence="1">
        <name>[4Fe-4S] cluster</name>
        <dbReference type="ChEBI" id="CHEBI:49883"/>
    </cofactor>
</comment>
<keyword evidence="7" id="KW-1185">Reference proteome</keyword>
<dbReference type="PANTHER" id="PTHR43075:SF1">
    <property type="entry name" value="FORMATE LYASE ACTIVATING ENZYME, PUTATIVE (AFU_ORTHOLOGUE AFUA_2G15630)-RELATED"/>
    <property type="match status" value="1"/>
</dbReference>
<dbReference type="SFLD" id="SFLDG01099">
    <property type="entry name" value="Uncharacterised_Radical_SAM_Su"/>
    <property type="match status" value="1"/>
</dbReference>
<dbReference type="PANTHER" id="PTHR43075">
    <property type="entry name" value="FORMATE LYASE ACTIVATING ENZYME, PUTATIVE (AFU_ORTHOLOGUE AFUA_2G15630)-RELATED"/>
    <property type="match status" value="1"/>
</dbReference>
<dbReference type="InterPro" id="IPR016431">
    <property type="entry name" value="Pyrv-formate_lyase-activ_prd"/>
</dbReference>
<reference evidence="6 7" key="1">
    <citation type="journal article" date="2016" name="C (Basel)">
        <title>Selective Growth of and Electricity Production by Marine Exoelectrogenic Bacteria in Self-Aggregated Hydrogel of Microbially Reduced Graphene Oxide.</title>
        <authorList>
            <person name="Yoshida N."/>
            <person name="Goto Y."/>
            <person name="Miyata Y."/>
        </authorList>
    </citation>
    <scope>NUCLEOTIDE SEQUENCE [LARGE SCALE GENOMIC DNA]</scope>
    <source>
        <strain evidence="6 7">NIT-T3</strain>
    </source>
</reference>
<dbReference type="InterPro" id="IPR040085">
    <property type="entry name" value="MJ0674-like"/>
</dbReference>
<accession>A0ABM8I0K3</accession>
<evidence type="ECO:0000256" key="1">
    <source>
        <dbReference type="ARBA" id="ARBA00001966"/>
    </source>
</evidence>
<protein>
    <submittedName>
        <fullName evidence="6">Radical SAM protein</fullName>
    </submittedName>
</protein>
<organism evidence="6 7">
    <name type="scientific">Desulfuromonas versatilis</name>
    <dbReference type="NCBI Taxonomy" id="2802975"/>
    <lineage>
        <taxon>Bacteria</taxon>
        <taxon>Pseudomonadati</taxon>
        <taxon>Thermodesulfobacteriota</taxon>
        <taxon>Desulfuromonadia</taxon>
        <taxon>Desulfuromonadales</taxon>
        <taxon>Desulfuromonadaceae</taxon>
        <taxon>Desulfuromonas</taxon>
    </lineage>
</organism>
<evidence type="ECO:0000256" key="4">
    <source>
        <dbReference type="ARBA" id="ARBA00023004"/>
    </source>
</evidence>
<dbReference type="InterPro" id="IPR013785">
    <property type="entry name" value="Aldolase_TIM"/>
</dbReference>
<dbReference type="InterPro" id="IPR007197">
    <property type="entry name" value="rSAM"/>
</dbReference>
<proteinExistence type="predicted"/>
<name>A0ABM8I0K3_9BACT</name>
<evidence type="ECO:0000256" key="5">
    <source>
        <dbReference type="ARBA" id="ARBA00023014"/>
    </source>
</evidence>
<dbReference type="SFLD" id="SFLDS00029">
    <property type="entry name" value="Radical_SAM"/>
    <property type="match status" value="1"/>
</dbReference>
<dbReference type="EMBL" id="AP024355">
    <property type="protein sequence ID" value="BCR06447.1"/>
    <property type="molecule type" value="Genomic_DNA"/>
</dbReference>
<gene>
    <name evidence="6" type="ORF">DESUT3_35160</name>
</gene>